<dbReference type="Pfam" id="PF10006">
    <property type="entry name" value="DUF2249"/>
    <property type="match status" value="2"/>
</dbReference>
<evidence type="ECO:0000313" key="2">
    <source>
        <dbReference type="EMBL" id="SMC03473.1"/>
    </source>
</evidence>
<dbReference type="Proteomes" id="UP000192660">
    <property type="component" value="Unassembled WGS sequence"/>
</dbReference>
<sequence length="167" mass="18467">MEPIVIEVKSLLKQGLGLFSAVMTAVDTLQPGQSLVVRSTFSPRPLISQMKRRGYTVRQEHASRMIITIFTPDVSAPMTEMPPSQECDTVVPVVGPEEFLDNRGFLPPEPMQRTWEALAAIPTGSVLVIHNDRVPIFLLGQLDEEGFPYEIIAGPDDSVIVKILKVK</sequence>
<gene>
    <name evidence="2" type="ORF">SAMN00768000_1105</name>
</gene>
<accession>A0A1W1WCL2</accession>
<dbReference type="InterPro" id="IPR018720">
    <property type="entry name" value="DUF2249"/>
</dbReference>
<dbReference type="AlphaFoldDB" id="A0A1W1WCL2"/>
<keyword evidence="3" id="KW-1185">Reference proteome</keyword>
<feature type="domain" description="DUF2249" evidence="1">
    <location>
        <begin position="19"/>
        <end position="67"/>
    </location>
</feature>
<protein>
    <submittedName>
        <fullName evidence="2">Uncharacterized conserved protein</fullName>
    </submittedName>
</protein>
<organism evidence="2 3">
    <name type="scientific">Sulfobacillus thermosulfidooxidans (strain DSM 9293 / VKM B-1269 / AT-1)</name>
    <dbReference type="NCBI Taxonomy" id="929705"/>
    <lineage>
        <taxon>Bacteria</taxon>
        <taxon>Bacillati</taxon>
        <taxon>Bacillota</taxon>
        <taxon>Clostridia</taxon>
        <taxon>Eubacteriales</taxon>
        <taxon>Clostridiales Family XVII. Incertae Sedis</taxon>
        <taxon>Sulfobacillus</taxon>
    </lineage>
</organism>
<dbReference type="SUPFAM" id="SSF64307">
    <property type="entry name" value="SirA-like"/>
    <property type="match status" value="1"/>
</dbReference>
<feature type="domain" description="DUF2249" evidence="1">
    <location>
        <begin position="100"/>
        <end position="164"/>
    </location>
</feature>
<dbReference type="OrthoDB" id="30295at2"/>
<name>A0A1W1WCL2_SULTA</name>
<dbReference type="InterPro" id="IPR036868">
    <property type="entry name" value="TusA-like_sf"/>
</dbReference>
<proteinExistence type="predicted"/>
<dbReference type="EMBL" id="FWWY01000001">
    <property type="protein sequence ID" value="SMC03473.1"/>
    <property type="molecule type" value="Genomic_DNA"/>
</dbReference>
<evidence type="ECO:0000259" key="1">
    <source>
        <dbReference type="Pfam" id="PF10006"/>
    </source>
</evidence>
<dbReference type="RefSeq" id="WP_020375159.1">
    <property type="nucleotide sequence ID" value="NZ_FWWY01000001.1"/>
</dbReference>
<reference evidence="3" key="1">
    <citation type="submission" date="2017-04" db="EMBL/GenBank/DDBJ databases">
        <authorList>
            <person name="Varghese N."/>
            <person name="Submissions S."/>
        </authorList>
    </citation>
    <scope>NUCLEOTIDE SEQUENCE [LARGE SCALE GENOMIC DNA]</scope>
    <source>
        <strain evidence="3">DSM 9293</strain>
    </source>
</reference>
<evidence type="ECO:0000313" key="3">
    <source>
        <dbReference type="Proteomes" id="UP000192660"/>
    </source>
</evidence>